<dbReference type="InterPro" id="IPR036388">
    <property type="entry name" value="WH-like_DNA-bd_sf"/>
</dbReference>
<evidence type="ECO:0000313" key="3">
    <source>
        <dbReference type="Proteomes" id="UP000198802"/>
    </source>
</evidence>
<name>A0A0S4QGY6_9ACTN</name>
<accession>A0A0S4QGY6</accession>
<gene>
    <name evidence="2" type="ORF">Ga0074812_103263</name>
</gene>
<sequence>MTDREARFAEAGRLAQMLVDIGERAKADFACTVASFGLPAHLARAIVGLTSPAPMRDLADQLGCDRSYITSLADQLEERGLVTRVPGEDRRVKLLALTDAGLALRNQIATAVAERNIILRRLTDSERAALAPLLERLLDDAVDGYQPLPRRDATCVPSEIDCLPTPTAARHLPGECRGDD</sequence>
<dbReference type="GO" id="GO:0006950">
    <property type="term" value="P:response to stress"/>
    <property type="evidence" value="ECO:0007669"/>
    <property type="project" value="TreeGrafter"/>
</dbReference>
<dbReference type="SUPFAM" id="SSF46785">
    <property type="entry name" value="Winged helix' DNA-binding domain"/>
    <property type="match status" value="1"/>
</dbReference>
<dbReference type="Pfam" id="PF01047">
    <property type="entry name" value="MarR"/>
    <property type="match status" value="1"/>
</dbReference>
<dbReference type="PANTHER" id="PTHR33164:SF99">
    <property type="entry name" value="MARR FAMILY REGULATORY PROTEIN"/>
    <property type="match status" value="1"/>
</dbReference>
<dbReference type="InterPro" id="IPR000835">
    <property type="entry name" value="HTH_MarR-typ"/>
</dbReference>
<dbReference type="InterPro" id="IPR039422">
    <property type="entry name" value="MarR/SlyA-like"/>
</dbReference>
<dbReference type="Proteomes" id="UP000198802">
    <property type="component" value="Unassembled WGS sequence"/>
</dbReference>
<dbReference type="GO" id="GO:0003700">
    <property type="term" value="F:DNA-binding transcription factor activity"/>
    <property type="evidence" value="ECO:0007669"/>
    <property type="project" value="InterPro"/>
</dbReference>
<dbReference type="PROSITE" id="PS50995">
    <property type="entry name" value="HTH_MARR_2"/>
    <property type="match status" value="1"/>
</dbReference>
<dbReference type="SMART" id="SM00347">
    <property type="entry name" value="HTH_MARR"/>
    <property type="match status" value="1"/>
</dbReference>
<dbReference type="InterPro" id="IPR036390">
    <property type="entry name" value="WH_DNA-bd_sf"/>
</dbReference>
<keyword evidence="2" id="KW-0238">DNA-binding</keyword>
<keyword evidence="3" id="KW-1185">Reference proteome</keyword>
<evidence type="ECO:0000259" key="1">
    <source>
        <dbReference type="PROSITE" id="PS50995"/>
    </source>
</evidence>
<dbReference type="PANTHER" id="PTHR33164">
    <property type="entry name" value="TRANSCRIPTIONAL REGULATOR, MARR FAMILY"/>
    <property type="match status" value="1"/>
</dbReference>
<dbReference type="PRINTS" id="PR00598">
    <property type="entry name" value="HTHMARR"/>
</dbReference>
<dbReference type="RefSeq" id="WP_091272592.1">
    <property type="nucleotide sequence ID" value="NZ_FAOZ01000003.1"/>
</dbReference>
<proteinExistence type="predicted"/>
<dbReference type="Gene3D" id="1.10.10.10">
    <property type="entry name" value="Winged helix-like DNA-binding domain superfamily/Winged helix DNA-binding domain"/>
    <property type="match status" value="1"/>
</dbReference>
<dbReference type="GO" id="GO:0003677">
    <property type="term" value="F:DNA binding"/>
    <property type="evidence" value="ECO:0007669"/>
    <property type="project" value="UniProtKB-KW"/>
</dbReference>
<reference evidence="3" key="1">
    <citation type="submission" date="2015-11" db="EMBL/GenBank/DDBJ databases">
        <authorList>
            <person name="Varghese N."/>
        </authorList>
    </citation>
    <scope>NUCLEOTIDE SEQUENCE [LARGE SCALE GENOMIC DNA]</scope>
    <source>
        <strain evidence="3">DSM 45899</strain>
    </source>
</reference>
<feature type="domain" description="HTH marR-type" evidence="1">
    <location>
        <begin position="11"/>
        <end position="139"/>
    </location>
</feature>
<dbReference type="AlphaFoldDB" id="A0A0S4QGY6"/>
<protein>
    <submittedName>
        <fullName evidence="2">DNA-binding transcriptional regulator, MarR family</fullName>
    </submittedName>
</protein>
<dbReference type="EMBL" id="FAOZ01000003">
    <property type="protein sequence ID" value="CUU54773.1"/>
    <property type="molecule type" value="Genomic_DNA"/>
</dbReference>
<organism evidence="2 3">
    <name type="scientific">Parafrankia irregularis</name>
    <dbReference type="NCBI Taxonomy" id="795642"/>
    <lineage>
        <taxon>Bacteria</taxon>
        <taxon>Bacillati</taxon>
        <taxon>Actinomycetota</taxon>
        <taxon>Actinomycetes</taxon>
        <taxon>Frankiales</taxon>
        <taxon>Frankiaceae</taxon>
        <taxon>Parafrankia</taxon>
    </lineage>
</organism>
<evidence type="ECO:0000313" key="2">
    <source>
        <dbReference type="EMBL" id="CUU54773.1"/>
    </source>
</evidence>